<evidence type="ECO:0000313" key="3">
    <source>
        <dbReference type="EMBL" id="GII97437.1"/>
    </source>
</evidence>
<dbReference type="Proteomes" id="UP000606172">
    <property type="component" value="Unassembled WGS sequence"/>
</dbReference>
<dbReference type="EMBL" id="BOOW01000059">
    <property type="protein sequence ID" value="GII97437.1"/>
    <property type="molecule type" value="Genomic_DNA"/>
</dbReference>
<keyword evidence="2" id="KW-0472">Membrane</keyword>
<dbReference type="RefSeq" id="WP_204033404.1">
    <property type="nucleotide sequence ID" value="NZ_BOOW01000059.1"/>
</dbReference>
<evidence type="ECO:0008006" key="5">
    <source>
        <dbReference type="Google" id="ProtNLM"/>
    </source>
</evidence>
<dbReference type="AlphaFoldDB" id="A0A919RQJ4"/>
<protein>
    <recommendedName>
        <fullName evidence="5">DUF3040 domain-containing protein</fullName>
    </recommendedName>
</protein>
<dbReference type="Pfam" id="PF11239">
    <property type="entry name" value="DUF3040"/>
    <property type="match status" value="1"/>
</dbReference>
<keyword evidence="2" id="KW-1133">Transmembrane helix</keyword>
<organism evidence="3 4">
    <name type="scientific">Sinosporangium siamense</name>
    <dbReference type="NCBI Taxonomy" id="1367973"/>
    <lineage>
        <taxon>Bacteria</taxon>
        <taxon>Bacillati</taxon>
        <taxon>Actinomycetota</taxon>
        <taxon>Actinomycetes</taxon>
        <taxon>Streptosporangiales</taxon>
        <taxon>Streptosporangiaceae</taxon>
        <taxon>Sinosporangium</taxon>
    </lineage>
</organism>
<dbReference type="InterPro" id="IPR021401">
    <property type="entry name" value="DUF3040"/>
</dbReference>
<accession>A0A919RQJ4</accession>
<evidence type="ECO:0000313" key="4">
    <source>
        <dbReference type="Proteomes" id="UP000606172"/>
    </source>
</evidence>
<evidence type="ECO:0000256" key="1">
    <source>
        <dbReference type="SAM" id="MobiDB-lite"/>
    </source>
</evidence>
<keyword evidence="2" id="KW-0812">Transmembrane</keyword>
<proteinExistence type="predicted"/>
<feature type="region of interest" description="Disordered" evidence="1">
    <location>
        <begin position="30"/>
        <end position="60"/>
    </location>
</feature>
<feature type="compositionally biased region" description="Basic and acidic residues" evidence="1">
    <location>
        <begin position="30"/>
        <end position="53"/>
    </location>
</feature>
<sequence length="94" mass="11133">MAWSQDEERMLTQIERHLGDEDPRLAARLESFNERVQRQENGRRRREAREERRRTGRRAPRRSTMIIAVSWLLIAILVATLLVMVLRNEAALPL</sequence>
<reference evidence="3" key="1">
    <citation type="submission" date="2021-01" db="EMBL/GenBank/DDBJ databases">
        <title>Whole genome shotgun sequence of Sinosporangium siamense NBRC 109515.</title>
        <authorList>
            <person name="Komaki H."/>
            <person name="Tamura T."/>
        </authorList>
    </citation>
    <scope>NUCLEOTIDE SEQUENCE</scope>
    <source>
        <strain evidence="3">NBRC 109515</strain>
    </source>
</reference>
<gene>
    <name evidence="3" type="ORF">Ssi02_76680</name>
</gene>
<name>A0A919RQJ4_9ACTN</name>
<keyword evidence="4" id="KW-1185">Reference proteome</keyword>
<feature type="transmembrane region" description="Helical" evidence="2">
    <location>
        <begin position="63"/>
        <end position="86"/>
    </location>
</feature>
<comment type="caution">
    <text evidence="3">The sequence shown here is derived from an EMBL/GenBank/DDBJ whole genome shotgun (WGS) entry which is preliminary data.</text>
</comment>
<evidence type="ECO:0000256" key="2">
    <source>
        <dbReference type="SAM" id="Phobius"/>
    </source>
</evidence>